<keyword evidence="3" id="KW-1185">Reference proteome</keyword>
<feature type="region of interest" description="Disordered" evidence="1">
    <location>
        <begin position="102"/>
        <end position="166"/>
    </location>
</feature>
<gene>
    <name evidence="2" type="ORF">COCNU_09G005910</name>
</gene>
<dbReference type="AlphaFoldDB" id="A0A8K0N7H4"/>
<sequence length="166" mass="18794">MASFFYVVGGLEQHMKGFNATSVVALRCYIIYTEFVLKMAGLSILNSRTGVPFDLSLVLVEFLKKDKENLRINLHRAEEEVKVLFEENKILDEENKRLLRLLKKERNHRGSDSKSSAGTSTKGKRKSGQNDSSPTGRVIDFNVADSSRQPLSPLHQNSPDSRMHKK</sequence>
<organism evidence="2 3">
    <name type="scientific">Cocos nucifera</name>
    <name type="common">Coconut palm</name>
    <dbReference type="NCBI Taxonomy" id="13894"/>
    <lineage>
        <taxon>Eukaryota</taxon>
        <taxon>Viridiplantae</taxon>
        <taxon>Streptophyta</taxon>
        <taxon>Embryophyta</taxon>
        <taxon>Tracheophyta</taxon>
        <taxon>Spermatophyta</taxon>
        <taxon>Magnoliopsida</taxon>
        <taxon>Liliopsida</taxon>
        <taxon>Arecaceae</taxon>
        <taxon>Arecoideae</taxon>
        <taxon>Cocoseae</taxon>
        <taxon>Attaleinae</taxon>
        <taxon>Cocos</taxon>
    </lineage>
</organism>
<dbReference type="PANTHER" id="PTHR35689">
    <property type="entry name" value="EARLY ENDOSOME ANTIGEN"/>
    <property type="match status" value="1"/>
</dbReference>
<dbReference type="OrthoDB" id="1913731at2759"/>
<comment type="caution">
    <text evidence="2">The sequence shown here is derived from an EMBL/GenBank/DDBJ whole genome shotgun (WGS) entry which is preliminary data.</text>
</comment>
<evidence type="ECO:0000313" key="2">
    <source>
        <dbReference type="EMBL" id="KAG1361128.1"/>
    </source>
</evidence>
<feature type="compositionally biased region" description="Basic and acidic residues" evidence="1">
    <location>
        <begin position="102"/>
        <end position="112"/>
    </location>
</feature>
<dbReference type="Proteomes" id="UP000797356">
    <property type="component" value="Chromosome 9"/>
</dbReference>
<evidence type="ECO:0000313" key="3">
    <source>
        <dbReference type="Proteomes" id="UP000797356"/>
    </source>
</evidence>
<dbReference type="PANTHER" id="PTHR35689:SF1">
    <property type="entry name" value="EARLY ENDOSOME ANTIGEN"/>
    <property type="match status" value="1"/>
</dbReference>
<feature type="compositionally biased region" description="Polar residues" evidence="1">
    <location>
        <begin position="144"/>
        <end position="160"/>
    </location>
</feature>
<protein>
    <submittedName>
        <fullName evidence="2">Uncharacterized protein</fullName>
    </submittedName>
</protein>
<evidence type="ECO:0000256" key="1">
    <source>
        <dbReference type="SAM" id="MobiDB-lite"/>
    </source>
</evidence>
<dbReference type="EMBL" id="CM017880">
    <property type="protein sequence ID" value="KAG1361128.1"/>
    <property type="molecule type" value="Genomic_DNA"/>
</dbReference>
<reference evidence="2" key="1">
    <citation type="journal article" date="2017" name="Gigascience">
        <title>The genome draft of coconut (Cocos nucifera).</title>
        <authorList>
            <person name="Xiao Y."/>
            <person name="Xu P."/>
            <person name="Fan H."/>
            <person name="Baudouin L."/>
            <person name="Xia W."/>
            <person name="Bocs S."/>
            <person name="Xu J."/>
            <person name="Li Q."/>
            <person name="Guo A."/>
            <person name="Zhou L."/>
            <person name="Li J."/>
            <person name="Wu Y."/>
            <person name="Ma Z."/>
            <person name="Armero A."/>
            <person name="Issali A.E."/>
            <person name="Liu N."/>
            <person name="Peng M."/>
            <person name="Yang Y."/>
        </authorList>
    </citation>
    <scope>NUCLEOTIDE SEQUENCE</scope>
    <source>
        <tissue evidence="2">Spear leaf of Hainan Tall coconut</tissue>
    </source>
</reference>
<accession>A0A8K0N7H4</accession>
<reference evidence="2" key="2">
    <citation type="submission" date="2019-07" db="EMBL/GenBank/DDBJ databases">
        <authorList>
            <person name="Yang Y."/>
            <person name="Bocs S."/>
            <person name="Baudouin L."/>
        </authorList>
    </citation>
    <scope>NUCLEOTIDE SEQUENCE</scope>
    <source>
        <tissue evidence="2">Spear leaf of Hainan Tall coconut</tissue>
    </source>
</reference>
<name>A0A8K0N7H4_COCNU</name>
<proteinExistence type="predicted"/>